<keyword evidence="5" id="KW-1185">Reference proteome</keyword>
<accession>A0A8K0XR79</accession>
<dbReference type="Gene3D" id="3.40.50.720">
    <property type="entry name" value="NAD(P)-binding Rossmann-like Domain"/>
    <property type="match status" value="1"/>
</dbReference>
<evidence type="ECO:0000313" key="4">
    <source>
        <dbReference type="EMBL" id="KAH8101910.1"/>
    </source>
</evidence>
<dbReference type="Pfam" id="PF00106">
    <property type="entry name" value="adh_short"/>
    <property type="match status" value="1"/>
</dbReference>
<keyword evidence="2" id="KW-0521">NADP</keyword>
<proteinExistence type="inferred from homology"/>
<evidence type="ECO:0000256" key="1">
    <source>
        <dbReference type="ARBA" id="ARBA00006484"/>
    </source>
</evidence>
<name>A0A8K0XR79_9AGAR</name>
<dbReference type="EMBL" id="JAEVFJ010000011">
    <property type="protein sequence ID" value="KAH8101910.1"/>
    <property type="molecule type" value="Genomic_DNA"/>
</dbReference>
<dbReference type="GO" id="GO:0016491">
    <property type="term" value="F:oxidoreductase activity"/>
    <property type="evidence" value="ECO:0007669"/>
    <property type="project" value="UniProtKB-KW"/>
</dbReference>
<comment type="caution">
    <text evidence="4">The sequence shown here is derived from an EMBL/GenBank/DDBJ whole genome shotgun (WGS) entry which is preliminary data.</text>
</comment>
<keyword evidence="3" id="KW-0560">Oxidoreductase</keyword>
<dbReference type="PANTHER" id="PTHR24320:SF282">
    <property type="entry name" value="WW DOMAIN-CONTAINING OXIDOREDUCTASE"/>
    <property type="match status" value="1"/>
</dbReference>
<evidence type="ECO:0000256" key="3">
    <source>
        <dbReference type="ARBA" id="ARBA00023002"/>
    </source>
</evidence>
<evidence type="ECO:0000256" key="2">
    <source>
        <dbReference type="ARBA" id="ARBA00022857"/>
    </source>
</evidence>
<dbReference type="PANTHER" id="PTHR24320">
    <property type="entry name" value="RETINOL DEHYDROGENASE"/>
    <property type="match status" value="1"/>
</dbReference>
<reference evidence="4" key="1">
    <citation type="journal article" date="2021" name="New Phytol.">
        <title>Evolutionary innovations through gain and loss of genes in the ectomycorrhizal Boletales.</title>
        <authorList>
            <person name="Wu G."/>
            <person name="Miyauchi S."/>
            <person name="Morin E."/>
            <person name="Kuo A."/>
            <person name="Drula E."/>
            <person name="Varga T."/>
            <person name="Kohler A."/>
            <person name="Feng B."/>
            <person name="Cao Y."/>
            <person name="Lipzen A."/>
            <person name="Daum C."/>
            <person name="Hundley H."/>
            <person name="Pangilinan J."/>
            <person name="Johnson J."/>
            <person name="Barry K."/>
            <person name="LaButti K."/>
            <person name="Ng V."/>
            <person name="Ahrendt S."/>
            <person name="Min B."/>
            <person name="Choi I.G."/>
            <person name="Park H."/>
            <person name="Plett J.M."/>
            <person name="Magnuson J."/>
            <person name="Spatafora J.W."/>
            <person name="Nagy L.G."/>
            <person name="Henrissat B."/>
            <person name="Grigoriev I.V."/>
            <person name="Yang Z.L."/>
            <person name="Xu J."/>
            <person name="Martin F.M."/>
        </authorList>
    </citation>
    <scope>NUCLEOTIDE SEQUENCE</scope>
    <source>
        <strain evidence="4">KKN 215</strain>
    </source>
</reference>
<gene>
    <name evidence="4" type="ORF">BXZ70DRAFT_1007146</name>
</gene>
<organism evidence="4 5">
    <name type="scientific">Cristinia sonorae</name>
    <dbReference type="NCBI Taxonomy" id="1940300"/>
    <lineage>
        <taxon>Eukaryota</taxon>
        <taxon>Fungi</taxon>
        <taxon>Dikarya</taxon>
        <taxon>Basidiomycota</taxon>
        <taxon>Agaricomycotina</taxon>
        <taxon>Agaricomycetes</taxon>
        <taxon>Agaricomycetidae</taxon>
        <taxon>Agaricales</taxon>
        <taxon>Pleurotineae</taxon>
        <taxon>Stephanosporaceae</taxon>
        <taxon>Cristinia</taxon>
    </lineage>
</organism>
<comment type="similarity">
    <text evidence="1">Belongs to the short-chain dehydrogenases/reductases (SDR) family.</text>
</comment>
<dbReference type="AlphaFoldDB" id="A0A8K0XR79"/>
<dbReference type="SUPFAM" id="SSF51735">
    <property type="entry name" value="NAD(P)-binding Rossmann-fold domains"/>
    <property type="match status" value="1"/>
</dbReference>
<dbReference type="PRINTS" id="PR00081">
    <property type="entry name" value="GDHRDH"/>
</dbReference>
<protein>
    <submittedName>
        <fullName evidence="4">NAD-binding protein</fullName>
    </submittedName>
</protein>
<dbReference type="OrthoDB" id="191139at2759"/>
<sequence>MGQTLSQVFPPTSKFSVNDIPDLSGKVMIVTGGYGGIGKETVRALLNHNAKVYLAGRNSSHATAAIEELKKDTGKDAVFLQLDLASLKSVKRAADEFLSKEQQLDALFNLGGIMYLTNSPGNLDLTEEGFDIQWGTNLVGPYYFTKLLLPALLAAAKSSPDKKVHVTFTASQAQEKQIKFDTLTDTPERKKLGPDARYGQSKMANVVISKEFARRFSDQGLVAFSLNPGGIKTPLQRNLPSIFRTLLSPLLYPPPMGALTHLWGVTSADSSYVNGQYLIPWARKGTALPESQDPKLGEQLWKWLEEHVDSIPL</sequence>
<dbReference type="InterPro" id="IPR002347">
    <property type="entry name" value="SDR_fam"/>
</dbReference>
<dbReference type="Proteomes" id="UP000813824">
    <property type="component" value="Unassembled WGS sequence"/>
</dbReference>
<dbReference type="InterPro" id="IPR036291">
    <property type="entry name" value="NAD(P)-bd_dom_sf"/>
</dbReference>
<evidence type="ECO:0000313" key="5">
    <source>
        <dbReference type="Proteomes" id="UP000813824"/>
    </source>
</evidence>